<dbReference type="Proteomes" id="UP000184221">
    <property type="component" value="Unassembled WGS sequence"/>
</dbReference>
<evidence type="ECO:0008006" key="3">
    <source>
        <dbReference type="Google" id="ProtNLM"/>
    </source>
</evidence>
<dbReference type="AlphaFoldDB" id="A0A1M5LV86"/>
<sequence length="755" mass="85039">MKKKAKKQSRKPKPKSDDLYDVSVMRIAEDDHEKFKAGMRKSAKEAMEAFSPAVEDLLDLFKETYPPHIMAAFASHSFRQYVGPDGVESRTAFNDVQQYQGEFLQALMLSVPAAEWGQLPVTPETVQKVFDIMPAISSAFLGESIVSTPEGLGEEELTIRGLQQRIKFHTQGVRNWGYFEHVVQTVRDLLAPLNDQFAKFHQFNGQELVDVLLAVVNEFERRQSEHFQILKKVARGKNYRQVIRLYFKHVPDLEGSADEMIATMPKGMPKEHALAMVMSHFDLRLFDLAVFSPMQIADVSGVNTDSVQLVLNAISLLPGVLASEKPEFFFLGNPVWDRPATRLGDNVYFVPMPQLAFSHVSRIIDRLAKEAGLKTSLEKRRADFLEEQLLGILQKALPTAEIKSSLKWQIGDDQYETDVLVVQDRIVLIAEAKSHRLTPEGLRGAPKRVKRHIYDLVVSPSLQSARLEGLIEDAKQGDQTALGIIKELGIDPGKVDRVIRLSVTLDDLSVLSAAEQDFKKIGWLPADHMLAPTILITDLGCIAEILDNPLVFYHYMSERYYFQKSFEVLGDELDFLGLYLVSCFNLAGLQGAEMRLTPTGMSSSIDHYFESLHAGVSVRKPKVELGKYFREVVERLGERQPDGWTSVGMHLLSCADPKEQRQLDKDIARLKSIVRKEYCDPEHICSIQIHPPEDRKALVILHFFPKQLAGNMRRIAKQLVSIAMDDSDIEACALISQNIDNRASPFEAAALALKN</sequence>
<dbReference type="STRING" id="996342.SAMN05443551_0294"/>
<evidence type="ECO:0000313" key="2">
    <source>
        <dbReference type="Proteomes" id="UP000184221"/>
    </source>
</evidence>
<name>A0A1M5LV86_9RHOB</name>
<dbReference type="OrthoDB" id="787523at2"/>
<accession>A0A1M5LV86</accession>
<proteinExistence type="predicted"/>
<protein>
    <recommendedName>
        <fullName evidence="3">Nuclease-related domain-containing protein</fullName>
    </recommendedName>
</protein>
<dbReference type="EMBL" id="FQXC01000001">
    <property type="protein sequence ID" value="SHG68978.1"/>
    <property type="molecule type" value="Genomic_DNA"/>
</dbReference>
<dbReference type="RefSeq" id="WP_143152581.1">
    <property type="nucleotide sequence ID" value="NZ_FQXC01000001.1"/>
</dbReference>
<gene>
    <name evidence="1" type="ORF">SAMN05443551_0294</name>
</gene>
<organism evidence="1 2">
    <name type="scientific">Marivita hallyeonensis</name>
    <dbReference type="NCBI Taxonomy" id="996342"/>
    <lineage>
        <taxon>Bacteria</taxon>
        <taxon>Pseudomonadati</taxon>
        <taxon>Pseudomonadota</taxon>
        <taxon>Alphaproteobacteria</taxon>
        <taxon>Rhodobacterales</taxon>
        <taxon>Roseobacteraceae</taxon>
        <taxon>Marivita</taxon>
    </lineage>
</organism>
<keyword evidence="2" id="KW-1185">Reference proteome</keyword>
<reference evidence="1 2" key="1">
    <citation type="submission" date="2016-11" db="EMBL/GenBank/DDBJ databases">
        <authorList>
            <person name="Jaros S."/>
            <person name="Januszkiewicz K."/>
            <person name="Wedrychowicz H."/>
        </authorList>
    </citation>
    <scope>NUCLEOTIDE SEQUENCE [LARGE SCALE GENOMIC DNA]</scope>
    <source>
        <strain evidence="1 2">DSM 29431</strain>
    </source>
</reference>
<evidence type="ECO:0000313" key="1">
    <source>
        <dbReference type="EMBL" id="SHG68978.1"/>
    </source>
</evidence>